<dbReference type="InterPro" id="IPR018110">
    <property type="entry name" value="Mandel_Rmase/mucon_lact_enz_CS"/>
</dbReference>
<reference evidence="5 6" key="1">
    <citation type="submission" date="2021-01" db="EMBL/GenBank/DDBJ databases">
        <title>Sequencing the genomes of 1000 actinobacteria strains.</title>
        <authorList>
            <person name="Klenk H.-P."/>
        </authorList>
    </citation>
    <scope>NUCLEOTIDE SEQUENCE [LARGE SCALE GENOMIC DNA]</scope>
    <source>
        <strain evidence="5 6">DSM 18662</strain>
    </source>
</reference>
<evidence type="ECO:0000313" key="5">
    <source>
        <dbReference type="EMBL" id="MBM7800522.1"/>
    </source>
</evidence>
<dbReference type="Gene3D" id="3.30.390.10">
    <property type="entry name" value="Enolase-like, N-terminal domain"/>
    <property type="match status" value="1"/>
</dbReference>
<dbReference type="InterPro" id="IPR046945">
    <property type="entry name" value="RHMD-like"/>
</dbReference>
<dbReference type="SUPFAM" id="SSF51604">
    <property type="entry name" value="Enolase C-terminal domain-like"/>
    <property type="match status" value="1"/>
</dbReference>
<proteinExistence type="predicted"/>
<name>A0ABS2RNG8_9ACTN</name>
<feature type="domain" description="Mandelate racemase/muconate lactonizing enzyme C-terminal" evidence="4">
    <location>
        <begin position="126"/>
        <end position="231"/>
    </location>
</feature>
<organism evidence="5 6">
    <name type="scientific">Microlunatus panaciterrae</name>
    <dbReference type="NCBI Taxonomy" id="400768"/>
    <lineage>
        <taxon>Bacteria</taxon>
        <taxon>Bacillati</taxon>
        <taxon>Actinomycetota</taxon>
        <taxon>Actinomycetes</taxon>
        <taxon>Propionibacteriales</taxon>
        <taxon>Propionibacteriaceae</taxon>
        <taxon>Microlunatus</taxon>
    </lineage>
</organism>
<comment type="caution">
    <text evidence="5">The sequence shown here is derived from an EMBL/GenBank/DDBJ whole genome shotgun (WGS) entry which is preliminary data.</text>
</comment>
<dbReference type="InterPro" id="IPR036849">
    <property type="entry name" value="Enolase-like_C_sf"/>
</dbReference>
<accession>A0ABS2RNG8</accession>
<gene>
    <name evidence="5" type="ORF">JOE57_003443</name>
</gene>
<evidence type="ECO:0000256" key="2">
    <source>
        <dbReference type="ARBA" id="ARBA00022723"/>
    </source>
</evidence>
<dbReference type="InterPro" id="IPR029065">
    <property type="entry name" value="Enolase_C-like"/>
</dbReference>
<dbReference type="PANTHER" id="PTHR13794">
    <property type="entry name" value="ENOLASE SUPERFAMILY, MANDELATE RACEMASE"/>
    <property type="match status" value="1"/>
</dbReference>
<keyword evidence="6" id="KW-1185">Reference proteome</keyword>
<dbReference type="Pfam" id="PF13378">
    <property type="entry name" value="MR_MLE_C"/>
    <property type="match status" value="1"/>
</dbReference>
<dbReference type="SFLD" id="SFLDG00179">
    <property type="entry name" value="mandelate_racemase"/>
    <property type="match status" value="1"/>
</dbReference>
<dbReference type="PANTHER" id="PTHR13794:SF58">
    <property type="entry name" value="MITOCHONDRIAL ENOLASE SUPERFAMILY MEMBER 1"/>
    <property type="match status" value="1"/>
</dbReference>
<keyword evidence="3" id="KW-0460">Magnesium</keyword>
<keyword evidence="2" id="KW-0479">Metal-binding</keyword>
<dbReference type="Gene3D" id="3.20.20.120">
    <property type="entry name" value="Enolase-like C-terminal domain"/>
    <property type="match status" value="1"/>
</dbReference>
<dbReference type="SFLD" id="SFLDS00001">
    <property type="entry name" value="Enolase"/>
    <property type="match status" value="1"/>
</dbReference>
<dbReference type="CDD" id="cd03316">
    <property type="entry name" value="MR_like"/>
    <property type="match status" value="1"/>
</dbReference>
<evidence type="ECO:0000259" key="4">
    <source>
        <dbReference type="SMART" id="SM00922"/>
    </source>
</evidence>
<dbReference type="SUPFAM" id="SSF54826">
    <property type="entry name" value="Enolase N-terminal domain-like"/>
    <property type="match status" value="1"/>
</dbReference>
<comment type="cofactor">
    <cofactor evidence="1">
        <name>Mg(2+)</name>
        <dbReference type="ChEBI" id="CHEBI:18420"/>
    </cofactor>
</comment>
<evidence type="ECO:0000256" key="1">
    <source>
        <dbReference type="ARBA" id="ARBA00001946"/>
    </source>
</evidence>
<dbReference type="Proteomes" id="UP000704762">
    <property type="component" value="Unassembled WGS sequence"/>
</dbReference>
<dbReference type="RefSeq" id="WP_204919849.1">
    <property type="nucleotide sequence ID" value="NZ_BAAAQP010000003.1"/>
</dbReference>
<dbReference type="SMART" id="SM00922">
    <property type="entry name" value="MR_MLE"/>
    <property type="match status" value="1"/>
</dbReference>
<dbReference type="Pfam" id="PF02746">
    <property type="entry name" value="MR_MLE_N"/>
    <property type="match status" value="1"/>
</dbReference>
<dbReference type="InterPro" id="IPR029017">
    <property type="entry name" value="Enolase-like_N"/>
</dbReference>
<evidence type="ECO:0000313" key="6">
    <source>
        <dbReference type="Proteomes" id="UP000704762"/>
    </source>
</evidence>
<sequence>MTKIVSIETFSGHGCIVRVCTDDGLEGYGQTAHSEAQITAMVLHRLVARNYLGRDPFDVMTLAAECARAEYKVLGSFLFRALAGVDTALWDLVGKAKGQPVYQLLGGKARTLVPLYGSSMRRDTTPEQEVDRMVKAVAEHGFRAVKIKIGERNGRDSEPSNGRTSKLVPLLRQELGDDIELSADGNGAYSPGQAVRVGRMLEHQDYLHFEEPVPFWEHDNAKRVTDTLDILVGVGEQEFSLENMRRLVNDGAVDIIQPDVGYIGGITRARQVAEMADLAGIPCVPHSSGRSLTAIFTAHLVTAMPACSLFHEWTIEDASDMHVYEPFPVARDGEFVLSDAPGWGVEVQSSILQQWERQTSFL</sequence>
<dbReference type="InterPro" id="IPR013342">
    <property type="entry name" value="Mandelate_racemase_C"/>
</dbReference>
<dbReference type="EMBL" id="JAFBCF010000001">
    <property type="protein sequence ID" value="MBM7800522.1"/>
    <property type="molecule type" value="Genomic_DNA"/>
</dbReference>
<dbReference type="PROSITE" id="PS00908">
    <property type="entry name" value="MR_MLE_1"/>
    <property type="match status" value="1"/>
</dbReference>
<evidence type="ECO:0000256" key="3">
    <source>
        <dbReference type="ARBA" id="ARBA00022842"/>
    </source>
</evidence>
<protein>
    <submittedName>
        <fullName evidence="5">L-alanine-DL-glutamate epimerase-like enolase superfamily enzyme</fullName>
    </submittedName>
</protein>
<dbReference type="InterPro" id="IPR013341">
    <property type="entry name" value="Mandelate_racemase_N_dom"/>
</dbReference>